<evidence type="ECO:0000256" key="9">
    <source>
        <dbReference type="ARBA" id="ARBA00022840"/>
    </source>
</evidence>
<evidence type="ECO:0000313" key="12">
    <source>
        <dbReference type="EMBL" id="BAF88101.1"/>
    </source>
</evidence>
<dbReference type="GO" id="GO:0005886">
    <property type="term" value="C:plasma membrane"/>
    <property type="evidence" value="ECO:0007669"/>
    <property type="project" value="UniProtKB-SubCell"/>
</dbReference>
<reference evidence="12 13" key="4">
    <citation type="journal article" date="2009" name="Appl. Environ. Microbiol.">
        <title>Comparative genome-wide transcriptional profiling of Azorhizobium caulinodans ORS571 grown under free-living and symbiotic conditions.</title>
        <authorList>
            <person name="Tsukada S."/>
            <person name="Aono T."/>
            <person name="Akiba N."/>
            <person name="Lee KB."/>
            <person name="Liu CT."/>
            <person name="Toyazaki H."/>
            <person name="Oyaizu H."/>
        </authorList>
    </citation>
    <scope>NUCLEOTIDE SEQUENCE [LARGE SCALE GENOMIC DNA]</scope>
    <source>
        <strain evidence="13">ATCC 43989 / DSM 5975 / JCM 20966 / LMG 6465 / NBRC 14845 / NCIMB 13405 / ORS 571</strain>
    </source>
</reference>
<feature type="transmembrane region" description="Helical" evidence="10">
    <location>
        <begin position="48"/>
        <end position="65"/>
    </location>
</feature>
<comment type="catalytic activity">
    <reaction evidence="1">
        <text>ATP + protein L-histidine = ADP + protein N-phospho-L-histidine.</text>
        <dbReference type="EC" id="2.7.13.3"/>
    </reaction>
</comment>
<keyword evidence="4" id="KW-1003">Cell membrane</keyword>
<dbReference type="InterPro" id="IPR005467">
    <property type="entry name" value="His_kinase_dom"/>
</dbReference>
<dbReference type="eggNOG" id="COG4191">
    <property type="taxonomic scope" value="Bacteria"/>
</dbReference>
<dbReference type="Proteomes" id="UP000000270">
    <property type="component" value="Chromosome"/>
</dbReference>
<keyword evidence="13" id="KW-1185">Reference proteome</keyword>
<keyword evidence="10" id="KW-0472">Membrane</keyword>
<evidence type="ECO:0000256" key="7">
    <source>
        <dbReference type="ARBA" id="ARBA00022741"/>
    </source>
</evidence>
<dbReference type="InterPro" id="IPR003661">
    <property type="entry name" value="HisK_dim/P_dom"/>
</dbReference>
<evidence type="ECO:0000256" key="2">
    <source>
        <dbReference type="ARBA" id="ARBA00004651"/>
    </source>
</evidence>
<evidence type="ECO:0000256" key="5">
    <source>
        <dbReference type="ARBA" id="ARBA00022553"/>
    </source>
</evidence>
<dbReference type="GO" id="GO:0005524">
    <property type="term" value="F:ATP binding"/>
    <property type="evidence" value="ECO:0007669"/>
    <property type="project" value="UniProtKB-KW"/>
</dbReference>
<dbReference type="PANTHER" id="PTHR44936">
    <property type="entry name" value="SENSOR PROTEIN CREC"/>
    <property type="match status" value="1"/>
</dbReference>
<dbReference type="InterPro" id="IPR004358">
    <property type="entry name" value="Sig_transdc_His_kin-like_C"/>
</dbReference>
<dbReference type="PROSITE" id="PS50109">
    <property type="entry name" value="HIS_KIN"/>
    <property type="match status" value="1"/>
</dbReference>
<reference evidence="12 13" key="3">
    <citation type="journal article" date="2008" name="BMC Genomics">
        <title>The genome of the versatile nitrogen fixer Azorhizobium caulinodans ORS571.</title>
        <authorList>
            <person name="Lee KB."/>
            <person name="Backer P.D."/>
            <person name="Aono T."/>
            <person name="Liu CT."/>
            <person name="Suzuki S."/>
            <person name="Suzuki T."/>
            <person name="Kaneko T."/>
            <person name="Yamada M."/>
            <person name="Tabata S."/>
            <person name="Kupfer D.M."/>
            <person name="Najar F.Z."/>
            <person name="Wiley G.B."/>
            <person name="Roe B."/>
            <person name="Binnewies T.T."/>
            <person name="Ussery D.W."/>
            <person name="D'Haeze W."/>
            <person name="Herder J.D."/>
            <person name="Gevers D."/>
            <person name="Vereecke D."/>
            <person name="Holsters M."/>
            <person name="Oyaizu H."/>
        </authorList>
    </citation>
    <scope>NUCLEOTIDE SEQUENCE [LARGE SCALE GENOMIC DNA]</scope>
    <source>
        <strain evidence="13">ATCC 43989 / DSM 5975 / JCM 20966 / LMG 6465 / NBRC 14845 / NCIMB 13405 / ORS 571</strain>
    </source>
</reference>
<proteinExistence type="predicted"/>
<keyword evidence="8 12" id="KW-0418">Kinase</keyword>
<keyword evidence="10" id="KW-1133">Transmembrane helix</keyword>
<dbReference type="EMBL" id="AP009384">
    <property type="protein sequence ID" value="BAF88101.1"/>
    <property type="molecule type" value="Genomic_DNA"/>
</dbReference>
<feature type="transmembrane region" description="Helical" evidence="10">
    <location>
        <begin position="85"/>
        <end position="108"/>
    </location>
</feature>
<evidence type="ECO:0000256" key="10">
    <source>
        <dbReference type="SAM" id="Phobius"/>
    </source>
</evidence>
<reference evidence="13" key="2">
    <citation type="submission" date="2007-04" db="EMBL/GenBank/DDBJ databases">
        <title>Complete genome sequence of the nitrogen-fixing bacterium Azorhizobium caulinodans ORS571.</title>
        <authorList>
            <person name="Lee K.B."/>
            <person name="Backer P.D."/>
            <person name="Aono T."/>
            <person name="Liu C.T."/>
            <person name="Suzuki S."/>
            <person name="Suzuki T."/>
            <person name="Kaneko T."/>
            <person name="Yamada M."/>
            <person name="Tabata S."/>
            <person name="Kupfer D.M."/>
            <person name="Najar F.Z."/>
            <person name="Wiley G.B."/>
            <person name="Roe B."/>
            <person name="Binnewies T."/>
            <person name="Ussery D."/>
            <person name="Vereecke D."/>
            <person name="Gevers D."/>
            <person name="Holsters M."/>
            <person name="Oyaizu H."/>
        </authorList>
    </citation>
    <scope>NUCLEOTIDE SEQUENCE [LARGE SCALE GENOMIC DNA]</scope>
    <source>
        <strain evidence="13">ATCC 43989 / DSM 5975 / JCM 20966 / LMG 6465 / NBRC 14845 / NCIMB 13405 / ORS 571</strain>
    </source>
</reference>
<dbReference type="STRING" id="438753.AZC_2103"/>
<dbReference type="EC" id="2.7.13.3" evidence="3"/>
<organism evidence="12 13">
    <name type="scientific">Azorhizobium caulinodans (strain ATCC 43989 / DSM 5975 / JCM 20966 / LMG 6465 / NBRC 14845 / NCIMB 13405 / ORS 571)</name>
    <dbReference type="NCBI Taxonomy" id="438753"/>
    <lineage>
        <taxon>Bacteria</taxon>
        <taxon>Pseudomonadati</taxon>
        <taxon>Pseudomonadota</taxon>
        <taxon>Alphaproteobacteria</taxon>
        <taxon>Hyphomicrobiales</taxon>
        <taxon>Xanthobacteraceae</taxon>
        <taxon>Azorhizobium</taxon>
    </lineage>
</organism>
<sequence length="437" mass="47538">MPVAQQDTSGNKNLFLLIQLRWLAVAGQVFTILVVDVWLHIRLPLQEMISVLLLLVGLNLVALWRHRSEAEVTNVELLGELILDVAALTAQLYLSGGATNPFISLYLLQVGLGAVLLQPWSAWVLVVLTSACFVWLIGQFRPLPLPHDDHSTLFNLHIGGMFVCFLLAASLLVQFISRISANVHEREQRLAELRRKSAEEDLIVRMGLLASGAAHELGTPLATLSVILNDWQHMEAVEEDPELMEDLSEMQAQVARCKMIVSGILMSSGQARGEGTLRTTADVFFDELVDEWQESRSPAALEFVNDLPPDLPIISDVALKQVILNVFDNALEASPAWVAVSVTRAADAIVLEVRDHGPGFAPDILAEFGKPYGSTKGRPGGGLGLFLVVNVVRKLGGTVTAQNEADGASVILDLPLHALSPDVDDGDHHTPPADRRG</sequence>
<dbReference type="Gene3D" id="3.30.565.10">
    <property type="entry name" value="Histidine kinase-like ATPase, C-terminal domain"/>
    <property type="match status" value="1"/>
</dbReference>
<dbReference type="SMART" id="SM00387">
    <property type="entry name" value="HATPase_c"/>
    <property type="match status" value="1"/>
</dbReference>
<accession>A8I7B7</accession>
<dbReference type="SUPFAM" id="SSF55874">
    <property type="entry name" value="ATPase domain of HSP90 chaperone/DNA topoisomerase II/histidine kinase"/>
    <property type="match status" value="1"/>
</dbReference>
<dbReference type="RefSeq" id="WP_012170630.1">
    <property type="nucleotide sequence ID" value="NC_009937.1"/>
</dbReference>
<feature type="transmembrane region" description="Helical" evidence="10">
    <location>
        <begin position="20"/>
        <end position="41"/>
    </location>
</feature>
<reference evidence="12 13" key="6">
    <citation type="journal article" date="2011" name="Appl. Environ. Microbiol.">
        <title>Involvement of the azorhizobial chromosome partition gene (parA) in the onset of bacteroid differentiation during Sesbania rostrata stem nodule development.</title>
        <authorList>
            <person name="Liu CT."/>
            <person name="Lee KB."/>
            <person name="Wang YS."/>
            <person name="Peng MH."/>
            <person name="Lee KT."/>
            <person name="Suzuki S."/>
            <person name="Suzuki T."/>
            <person name="Oyaizu H."/>
        </authorList>
    </citation>
    <scope>NUCLEOTIDE SEQUENCE [LARGE SCALE GENOMIC DNA]</scope>
    <source>
        <strain evidence="13">ATCC 43989 / DSM 5975 / JCM 20966 / LMG 6465 / NBRC 14845 / NCIMB 13405 / ORS 571</strain>
    </source>
</reference>
<dbReference type="PANTHER" id="PTHR44936:SF10">
    <property type="entry name" value="SENSOR PROTEIN RSTB"/>
    <property type="match status" value="1"/>
</dbReference>
<dbReference type="AlphaFoldDB" id="A8I7B7"/>
<dbReference type="InterPro" id="IPR036097">
    <property type="entry name" value="HisK_dim/P_sf"/>
</dbReference>
<evidence type="ECO:0000259" key="11">
    <source>
        <dbReference type="PROSITE" id="PS50109"/>
    </source>
</evidence>
<dbReference type="GO" id="GO:0000155">
    <property type="term" value="F:phosphorelay sensor kinase activity"/>
    <property type="evidence" value="ECO:0007669"/>
    <property type="project" value="InterPro"/>
</dbReference>
<feature type="transmembrane region" description="Helical" evidence="10">
    <location>
        <begin position="120"/>
        <end position="138"/>
    </location>
</feature>
<feature type="transmembrane region" description="Helical" evidence="10">
    <location>
        <begin position="158"/>
        <end position="176"/>
    </location>
</feature>
<dbReference type="SUPFAM" id="SSF47384">
    <property type="entry name" value="Homodimeric domain of signal transducing histidine kinase"/>
    <property type="match status" value="1"/>
</dbReference>
<dbReference type="HOGENOM" id="CLU_046130_1_1_5"/>
<dbReference type="KEGG" id="azc:AZC_2103"/>
<evidence type="ECO:0000256" key="4">
    <source>
        <dbReference type="ARBA" id="ARBA00022475"/>
    </source>
</evidence>
<evidence type="ECO:0000256" key="8">
    <source>
        <dbReference type="ARBA" id="ARBA00022777"/>
    </source>
</evidence>
<protein>
    <recommendedName>
        <fullName evidence="3">histidine kinase</fullName>
        <ecNumber evidence="3">2.7.13.3</ecNumber>
    </recommendedName>
</protein>
<feature type="domain" description="Histidine kinase" evidence="11">
    <location>
        <begin position="212"/>
        <end position="418"/>
    </location>
</feature>
<dbReference type="Pfam" id="PF02518">
    <property type="entry name" value="HATPase_c"/>
    <property type="match status" value="1"/>
</dbReference>
<dbReference type="InterPro" id="IPR050980">
    <property type="entry name" value="2C_sensor_his_kinase"/>
</dbReference>
<evidence type="ECO:0000313" key="13">
    <source>
        <dbReference type="Proteomes" id="UP000000270"/>
    </source>
</evidence>
<keyword evidence="5" id="KW-0597">Phosphoprotein</keyword>
<reference evidence="12 13" key="1">
    <citation type="journal article" date="2007" name="Appl. Environ. Microbiol.">
        <title>Rhizobial factors required for stem nodule maturation and maintenance in Sesbania rostrata-Azorhizobium caulinodans ORS571 symbiosis.</title>
        <authorList>
            <person name="Suzuki S."/>
            <person name="Aono T."/>
            <person name="Lee KB."/>
            <person name="Suzuki T."/>
            <person name="Liu CT."/>
            <person name="Miwa H."/>
            <person name="Wakao S."/>
            <person name="Iki T."/>
            <person name="Oyaizu H."/>
        </authorList>
    </citation>
    <scope>NUCLEOTIDE SEQUENCE [LARGE SCALE GENOMIC DNA]</scope>
    <source>
        <strain evidence="13">ATCC 43989 / DSM 5975 / JCM 20966 / LMG 6465 / NBRC 14845 / NCIMB 13405 / ORS 571</strain>
    </source>
</reference>
<evidence type="ECO:0000256" key="1">
    <source>
        <dbReference type="ARBA" id="ARBA00000085"/>
    </source>
</evidence>
<dbReference type="InterPro" id="IPR003594">
    <property type="entry name" value="HATPase_dom"/>
</dbReference>
<dbReference type="Gene3D" id="1.10.287.130">
    <property type="match status" value="1"/>
</dbReference>
<name>A8I7B7_AZOC5</name>
<keyword evidence="7" id="KW-0547">Nucleotide-binding</keyword>
<reference evidence="12 13" key="5">
    <citation type="journal article" date="2010" name="Appl. Environ. Microbiol.">
        <title>phrR-like gene praR of Azorhizobium caulinodans ORS571 is essential for symbiosis with Sesbania rostrata and is involved in expression of reb genes.</title>
        <authorList>
            <person name="Akiba N."/>
            <person name="Aono T."/>
            <person name="Toyazaki H."/>
            <person name="Sato S."/>
            <person name="Oyaizu H."/>
        </authorList>
    </citation>
    <scope>NUCLEOTIDE SEQUENCE [LARGE SCALE GENOMIC DNA]</scope>
    <source>
        <strain evidence="13">ATCC 43989 / DSM 5975 / JCM 20966 / LMG 6465 / NBRC 14845 / NCIMB 13405 / ORS 571</strain>
    </source>
</reference>
<keyword evidence="6" id="KW-0808">Transferase</keyword>
<dbReference type="CDD" id="cd00082">
    <property type="entry name" value="HisKA"/>
    <property type="match status" value="1"/>
</dbReference>
<keyword evidence="10" id="KW-0812">Transmembrane</keyword>
<gene>
    <name evidence="12" type="ordered locus">AZC_2103</name>
</gene>
<keyword evidence="9" id="KW-0067">ATP-binding</keyword>
<dbReference type="PRINTS" id="PR00344">
    <property type="entry name" value="BCTRLSENSOR"/>
</dbReference>
<comment type="subcellular location">
    <subcellularLocation>
        <location evidence="2">Cell membrane</location>
        <topology evidence="2">Multi-pass membrane protein</topology>
    </subcellularLocation>
</comment>
<dbReference type="InterPro" id="IPR036890">
    <property type="entry name" value="HATPase_C_sf"/>
</dbReference>
<evidence type="ECO:0000256" key="6">
    <source>
        <dbReference type="ARBA" id="ARBA00022679"/>
    </source>
</evidence>
<evidence type="ECO:0000256" key="3">
    <source>
        <dbReference type="ARBA" id="ARBA00012438"/>
    </source>
</evidence>